<evidence type="ECO:0000313" key="1">
    <source>
        <dbReference type="EMBL" id="MBC5863405.1"/>
    </source>
</evidence>
<evidence type="ECO:0000313" key="2">
    <source>
        <dbReference type="Proteomes" id="UP000621670"/>
    </source>
</evidence>
<keyword evidence="2" id="KW-1185">Reference proteome</keyword>
<organism evidence="1 2">
    <name type="scientific">Flavobacterium turcicum</name>
    <dbReference type="NCBI Taxonomy" id="2764718"/>
    <lineage>
        <taxon>Bacteria</taxon>
        <taxon>Pseudomonadati</taxon>
        <taxon>Bacteroidota</taxon>
        <taxon>Flavobacteriia</taxon>
        <taxon>Flavobacteriales</taxon>
        <taxon>Flavobacteriaceae</taxon>
        <taxon>Flavobacterium</taxon>
    </lineage>
</organism>
<comment type="caution">
    <text evidence="1">The sequence shown here is derived from an EMBL/GenBank/DDBJ whole genome shotgun (WGS) entry which is preliminary data.</text>
</comment>
<protein>
    <submittedName>
        <fullName evidence="1">Uncharacterized protein</fullName>
    </submittedName>
</protein>
<dbReference type="Proteomes" id="UP000621670">
    <property type="component" value="Unassembled WGS sequence"/>
</dbReference>
<name>A0ABR7JFX7_9FLAO</name>
<proteinExistence type="predicted"/>
<dbReference type="EMBL" id="JACRUM010000003">
    <property type="protein sequence ID" value="MBC5863405.1"/>
    <property type="molecule type" value="Genomic_DNA"/>
</dbReference>
<reference evidence="1 2" key="1">
    <citation type="submission" date="2020-08" db="EMBL/GenBank/DDBJ databases">
        <title>Description of novel Flavobacterium F-400 isolate.</title>
        <authorList>
            <person name="Saticioglu I."/>
            <person name="Duman M."/>
            <person name="Altun S."/>
        </authorList>
    </citation>
    <scope>NUCLEOTIDE SEQUENCE [LARGE SCALE GENOMIC DNA]</scope>
    <source>
        <strain evidence="1 2">F-400</strain>
    </source>
</reference>
<accession>A0ABR7JFX7</accession>
<dbReference type="RefSeq" id="WP_166135504.1">
    <property type="nucleotide sequence ID" value="NZ_JAAOBY010000003.1"/>
</dbReference>
<sequence>MEELISTIDEIVKFGLFPKLREENKNELLEKILSKFIHFILSRIINMMEMIIKNLTLKNFRILDET</sequence>
<gene>
    <name evidence="1" type="ORF">H8R26_08220</name>
</gene>